<dbReference type="Pfam" id="PF00400">
    <property type="entry name" value="WD40"/>
    <property type="match status" value="2"/>
</dbReference>
<dbReference type="InterPro" id="IPR015943">
    <property type="entry name" value="WD40/YVTN_repeat-like_dom_sf"/>
</dbReference>
<dbReference type="PROSITE" id="PS50294">
    <property type="entry name" value="WD_REPEATS_REGION"/>
    <property type="match status" value="1"/>
</dbReference>
<gene>
    <name evidence="3" type="ORF">GCM10010246_09670</name>
</gene>
<feature type="transmembrane region" description="Helical" evidence="2">
    <location>
        <begin position="24"/>
        <end position="45"/>
    </location>
</feature>
<dbReference type="SUPFAM" id="SSF50978">
    <property type="entry name" value="WD40 repeat-like"/>
    <property type="match status" value="1"/>
</dbReference>
<dbReference type="PANTHER" id="PTHR19879:SF9">
    <property type="entry name" value="TRANSCRIPTION INITIATION FACTOR TFIID SUBUNIT 5"/>
    <property type="match status" value="1"/>
</dbReference>
<dbReference type="SMART" id="SM00320">
    <property type="entry name" value="WD40"/>
    <property type="match status" value="2"/>
</dbReference>
<accession>A0ABN3FFT9</accession>
<dbReference type="InterPro" id="IPR001680">
    <property type="entry name" value="WD40_rpt"/>
</dbReference>
<organism evidence="3 4">
    <name type="scientific">Streptomyces cuspidosporus</name>
    <dbReference type="NCBI Taxonomy" id="66882"/>
    <lineage>
        <taxon>Bacteria</taxon>
        <taxon>Bacillati</taxon>
        <taxon>Actinomycetota</taxon>
        <taxon>Actinomycetes</taxon>
        <taxon>Kitasatosporales</taxon>
        <taxon>Streptomycetaceae</taxon>
        <taxon>Streptomyces</taxon>
    </lineage>
</organism>
<keyword evidence="2" id="KW-1133">Transmembrane helix</keyword>
<dbReference type="InterPro" id="IPR036322">
    <property type="entry name" value="WD40_repeat_dom_sf"/>
</dbReference>
<evidence type="ECO:0000313" key="3">
    <source>
        <dbReference type="EMBL" id="GAA2329105.1"/>
    </source>
</evidence>
<keyword evidence="4" id="KW-1185">Reference proteome</keyword>
<sequence length="142" mass="14751">MSPAPDSPGPLNSPDSHTAPAPRLSVLLAGVGLLVLAVVLIAVLLPGQSADRDTPSSIKPVATLARFAHAGNGVAVAFSPDGTTLAVGSGERVGLWDVADRRQRTRLISTSNENVAGLAFRSDGRYPATVSYDGRTRLWKVP</sequence>
<reference evidence="3 4" key="1">
    <citation type="journal article" date="2019" name="Int. J. Syst. Evol. Microbiol.">
        <title>The Global Catalogue of Microorganisms (GCM) 10K type strain sequencing project: providing services to taxonomists for standard genome sequencing and annotation.</title>
        <authorList>
            <consortium name="The Broad Institute Genomics Platform"/>
            <consortium name="The Broad Institute Genome Sequencing Center for Infectious Disease"/>
            <person name="Wu L."/>
            <person name="Ma J."/>
        </authorList>
    </citation>
    <scope>NUCLEOTIDE SEQUENCE [LARGE SCALE GENOMIC DNA]</scope>
    <source>
        <strain evidence="3 4">JCM 4316</strain>
    </source>
</reference>
<dbReference type="Proteomes" id="UP001500253">
    <property type="component" value="Unassembled WGS sequence"/>
</dbReference>
<evidence type="ECO:0008006" key="5">
    <source>
        <dbReference type="Google" id="ProtNLM"/>
    </source>
</evidence>
<comment type="caution">
    <text evidence="3">The sequence shown here is derived from an EMBL/GenBank/DDBJ whole genome shotgun (WGS) entry which is preliminary data.</text>
</comment>
<dbReference type="PANTHER" id="PTHR19879">
    <property type="entry name" value="TRANSCRIPTION INITIATION FACTOR TFIID"/>
    <property type="match status" value="1"/>
</dbReference>
<dbReference type="Gene3D" id="2.130.10.10">
    <property type="entry name" value="YVTN repeat-like/Quinoprotein amine dehydrogenase"/>
    <property type="match status" value="1"/>
</dbReference>
<keyword evidence="2" id="KW-0472">Membrane</keyword>
<name>A0ABN3FFT9_9ACTN</name>
<evidence type="ECO:0000256" key="1">
    <source>
        <dbReference type="PROSITE-ProRule" id="PRU00221"/>
    </source>
</evidence>
<protein>
    <recommendedName>
        <fullName evidence="5">WD40 repeat domain-containing protein</fullName>
    </recommendedName>
</protein>
<dbReference type="EMBL" id="BAAASD010000003">
    <property type="protein sequence ID" value="GAA2329105.1"/>
    <property type="molecule type" value="Genomic_DNA"/>
</dbReference>
<evidence type="ECO:0000256" key="2">
    <source>
        <dbReference type="SAM" id="Phobius"/>
    </source>
</evidence>
<feature type="repeat" description="WD" evidence="1">
    <location>
        <begin position="108"/>
        <end position="142"/>
    </location>
</feature>
<dbReference type="PROSITE" id="PS50082">
    <property type="entry name" value="WD_REPEATS_2"/>
    <property type="match status" value="1"/>
</dbReference>
<keyword evidence="1" id="KW-0853">WD repeat</keyword>
<keyword evidence="2" id="KW-0812">Transmembrane</keyword>
<evidence type="ECO:0000313" key="4">
    <source>
        <dbReference type="Proteomes" id="UP001500253"/>
    </source>
</evidence>
<proteinExistence type="predicted"/>